<dbReference type="InterPro" id="IPR008910">
    <property type="entry name" value="MSC_TM_helix"/>
</dbReference>
<keyword evidence="1" id="KW-1133">Transmembrane helix</keyword>
<feature type="transmembrane region" description="Helical" evidence="1">
    <location>
        <begin position="242"/>
        <end position="263"/>
    </location>
</feature>
<feature type="transmembrane region" description="Helical" evidence="1">
    <location>
        <begin position="12"/>
        <end position="40"/>
    </location>
</feature>
<dbReference type="AlphaFoldDB" id="A0A7J3MX94"/>
<feature type="transmembrane region" description="Helical" evidence="1">
    <location>
        <begin position="418"/>
        <end position="438"/>
    </location>
</feature>
<dbReference type="Pfam" id="PF05552">
    <property type="entry name" value="MS_channel_1st_1"/>
    <property type="match status" value="1"/>
</dbReference>
<proteinExistence type="predicted"/>
<dbReference type="EMBL" id="DTAU01000148">
    <property type="protein sequence ID" value="HFQ79580.1"/>
    <property type="molecule type" value="Genomic_DNA"/>
</dbReference>
<accession>A0A7J3MX94</accession>
<feature type="transmembrane region" description="Helical" evidence="1">
    <location>
        <begin position="72"/>
        <end position="93"/>
    </location>
</feature>
<keyword evidence="1" id="KW-0812">Transmembrane</keyword>
<dbReference type="EMBL" id="DTDH01000055">
    <property type="protein sequence ID" value="HGT98151.1"/>
    <property type="molecule type" value="Genomic_DNA"/>
</dbReference>
<comment type="caution">
    <text evidence="3">The sequence shown here is derived from an EMBL/GenBank/DDBJ whole genome shotgun (WGS) entry which is preliminary data.</text>
</comment>
<feature type="transmembrane region" description="Helical" evidence="1">
    <location>
        <begin position="187"/>
        <end position="205"/>
    </location>
</feature>
<evidence type="ECO:0000313" key="2">
    <source>
        <dbReference type="EMBL" id="HFQ79580.1"/>
    </source>
</evidence>
<evidence type="ECO:0000256" key="1">
    <source>
        <dbReference type="SAM" id="Phobius"/>
    </source>
</evidence>
<organism evidence="3">
    <name type="scientific">Ignisphaera aggregans</name>
    <dbReference type="NCBI Taxonomy" id="334771"/>
    <lineage>
        <taxon>Archaea</taxon>
        <taxon>Thermoproteota</taxon>
        <taxon>Thermoprotei</taxon>
        <taxon>Desulfurococcales</taxon>
        <taxon>Desulfurococcaceae</taxon>
        <taxon>Ignisphaera</taxon>
    </lineage>
</organism>
<feature type="transmembrane region" description="Helical" evidence="1">
    <location>
        <begin position="325"/>
        <end position="343"/>
    </location>
</feature>
<reference evidence="3" key="1">
    <citation type="journal article" date="2020" name="mSystems">
        <title>Genome- and Community-Level Interaction Insights into Carbon Utilization and Element Cycling Functions of Hydrothermarchaeota in Hydrothermal Sediment.</title>
        <authorList>
            <person name="Zhou Z."/>
            <person name="Liu Y."/>
            <person name="Xu W."/>
            <person name="Pan J."/>
            <person name="Luo Z.H."/>
            <person name="Li M."/>
        </authorList>
    </citation>
    <scope>NUCLEOTIDE SEQUENCE [LARGE SCALE GENOMIC DNA]</scope>
    <source>
        <strain evidence="2">SpSt-629</strain>
        <strain evidence="3">SpSt-688</strain>
    </source>
</reference>
<evidence type="ECO:0000313" key="3">
    <source>
        <dbReference type="EMBL" id="HGT98151.1"/>
    </source>
</evidence>
<feature type="transmembrane region" description="Helical" evidence="1">
    <location>
        <begin position="349"/>
        <end position="371"/>
    </location>
</feature>
<feature type="transmembrane region" description="Helical" evidence="1">
    <location>
        <begin position="153"/>
        <end position="175"/>
    </location>
</feature>
<keyword evidence="1" id="KW-0472">Membrane</keyword>
<name>A0A7J3MX94_9CREN</name>
<feature type="transmembrane region" description="Helical" evidence="1">
    <location>
        <begin position="283"/>
        <end position="304"/>
    </location>
</feature>
<feature type="transmembrane region" description="Helical" evidence="1">
    <location>
        <begin position="105"/>
        <end position="132"/>
    </location>
</feature>
<feature type="transmembrane region" description="Helical" evidence="1">
    <location>
        <begin position="383"/>
        <end position="406"/>
    </location>
</feature>
<sequence length="448" mass="47140">MIERLVDELTRVATQIIAAIPSVVLALVIILIGYGIGVVVKGAIRLLFNRVLGRFLERTAVGIRLKEAGIDLGRLIGTFIFVLIVAISIMFAIDAAGLPGGEFIRTFIIIVINVLGGFVVLSIGIPLAVLGAEYLAKLVALPLRDKHEVFENLTSTALSVILILFVFGIAISIMFATPNLLTTLTTALPSGIMAGIIVVIGYIIADIVGKFVKSIVESVSKPLEETDVGKALKDAGIETPSLVAGLVKATVIVIAIAVGLGMIGATGLVGDILSTAAFYLPRILATAALLTLGLALVVILAKYIGRLFRAVAKEKFEPLAHLAENLIAIGLVAVLVTIALNILGLLGNLVYALIMGSIVLVIGIMVVDVLTRMLKEVHPAYEKLVPVVGVTIALVFAYVGMSAILLQIPGASEVLRTVGWGIAIAFAVVLIPIVFYFAKTAWKEASTT</sequence>
<protein>
    <submittedName>
        <fullName evidence="3">Uncharacterized protein</fullName>
    </submittedName>
</protein>
<gene>
    <name evidence="2" type="ORF">ENT99_07800</name>
    <name evidence="3" type="ORF">ENU64_01805</name>
</gene>